<dbReference type="InterPro" id="IPR003121">
    <property type="entry name" value="SWIB_MDM2_domain"/>
</dbReference>
<feature type="domain" description="DM2" evidence="2">
    <location>
        <begin position="240"/>
        <end position="317"/>
    </location>
</feature>
<feature type="compositionally biased region" description="Low complexity" evidence="1">
    <location>
        <begin position="27"/>
        <end position="41"/>
    </location>
</feature>
<dbReference type="PANTHER" id="PTHR13844">
    <property type="entry name" value="SWI/SNF-RELATED MATRIX-ASSOCIATED ACTIN-DEPENDENT REGULATOR OF CHROMATIN SUBFAMILY D"/>
    <property type="match status" value="1"/>
</dbReference>
<dbReference type="SMART" id="SM00151">
    <property type="entry name" value="SWIB"/>
    <property type="match status" value="1"/>
</dbReference>
<evidence type="ECO:0000259" key="2">
    <source>
        <dbReference type="PROSITE" id="PS51925"/>
    </source>
</evidence>
<feature type="compositionally biased region" description="Basic and acidic residues" evidence="1">
    <location>
        <begin position="54"/>
        <end position="64"/>
    </location>
</feature>
<dbReference type="EMBL" id="JASJQH010006885">
    <property type="protein sequence ID" value="KAK9729085.1"/>
    <property type="molecule type" value="Genomic_DNA"/>
</dbReference>
<dbReference type="InterPro" id="IPR036885">
    <property type="entry name" value="SWIB_MDM2_dom_sf"/>
</dbReference>
<dbReference type="CDD" id="cd10568">
    <property type="entry name" value="SWIB_like"/>
    <property type="match status" value="1"/>
</dbReference>
<keyword evidence="3" id="KW-0808">Transferase</keyword>
<comment type="caution">
    <text evidence="3">The sequence shown here is derived from an EMBL/GenBank/DDBJ whole genome shotgun (WGS) entry which is preliminary data.</text>
</comment>
<accession>A0ABR2WB21</accession>
<dbReference type="Proteomes" id="UP001479436">
    <property type="component" value="Unassembled WGS sequence"/>
</dbReference>
<name>A0ABR2WB21_9FUNG</name>
<evidence type="ECO:0000313" key="4">
    <source>
        <dbReference type="Proteomes" id="UP001479436"/>
    </source>
</evidence>
<dbReference type="InterPro" id="IPR019835">
    <property type="entry name" value="SWIB_domain"/>
</dbReference>
<dbReference type="SUPFAM" id="SSF47592">
    <property type="entry name" value="SWIB/MDM2 domain"/>
    <property type="match status" value="1"/>
</dbReference>
<organism evidence="3 4">
    <name type="scientific">Basidiobolus ranarum</name>
    <dbReference type="NCBI Taxonomy" id="34480"/>
    <lineage>
        <taxon>Eukaryota</taxon>
        <taxon>Fungi</taxon>
        <taxon>Fungi incertae sedis</taxon>
        <taxon>Zoopagomycota</taxon>
        <taxon>Entomophthoromycotina</taxon>
        <taxon>Basidiobolomycetes</taxon>
        <taxon>Basidiobolales</taxon>
        <taxon>Basidiobolaceae</taxon>
        <taxon>Basidiobolus</taxon>
    </lineage>
</organism>
<protein>
    <submittedName>
        <fullName evidence="3">SWI/SNF and RSC complex subunit Ssr3</fullName>
        <ecNumber evidence="3">2.7.11.1</ecNumber>
    </submittedName>
</protein>
<reference evidence="3 4" key="1">
    <citation type="submission" date="2023-04" db="EMBL/GenBank/DDBJ databases">
        <title>Genome of Basidiobolus ranarum AG-B5.</title>
        <authorList>
            <person name="Stajich J.E."/>
            <person name="Carter-House D."/>
            <person name="Gryganskyi A."/>
        </authorList>
    </citation>
    <scope>NUCLEOTIDE SEQUENCE [LARGE SCALE GENOMIC DNA]</scope>
    <source>
        <strain evidence="3 4">AG-B5</strain>
    </source>
</reference>
<evidence type="ECO:0000313" key="3">
    <source>
        <dbReference type="EMBL" id="KAK9729085.1"/>
    </source>
</evidence>
<dbReference type="Pfam" id="PF02201">
    <property type="entry name" value="SWIB"/>
    <property type="match status" value="1"/>
</dbReference>
<gene>
    <name evidence="3" type="primary">ssr3_1</name>
    <name evidence="3" type="ORF">K7432_000528</name>
</gene>
<evidence type="ECO:0000256" key="1">
    <source>
        <dbReference type="SAM" id="MobiDB-lite"/>
    </source>
</evidence>
<dbReference type="EC" id="2.7.11.1" evidence="3"/>
<keyword evidence="4" id="KW-1185">Reference proteome</keyword>
<sequence>MSFPNITPANITPSQLLLLRQQLAQQSSAANSQNSTTSQNTYASPSSISSPMGRPERSTPESIHKSNLNKRRKIGERGNIKTELVIPESAMFEELQGFEKQIDAILSDRKQLIQENTIRQTPAKKTVRVFISNLSSEQPEQGYEIDDEDDEIAPAPSWTLRIEGRLLDVPASTKSRQAARKFSSFLRSVIVELDHDPENYPEGELIEWHKSYSSQDFDGFEIKRRGDQNVRAKIILTLDNPSEKYKFSQDLIEVIQTERGTQSFAILALWDYIKVHGLRDEEQRDIVNNDEPLRKLFGTERMNLSQVPELLWTHFFPPDPVIIEYTIRADKEYHISRYAYDMLVDGDEINKGKSSSNSNSHGYPKEIVNLDEKIMQCIQSMGNSKSKRDFLLDFSKHPVRFIDKYLTNHCQESEVAVGESVVNLEDQRNSEFYKQPWVDTSVVHYLSAKTQQRMQELMKMVGKANT</sequence>
<proteinExistence type="predicted"/>
<dbReference type="GO" id="GO:0004674">
    <property type="term" value="F:protein serine/threonine kinase activity"/>
    <property type="evidence" value="ECO:0007669"/>
    <property type="project" value="UniProtKB-EC"/>
</dbReference>
<dbReference type="Gene3D" id="1.10.245.10">
    <property type="entry name" value="SWIB/MDM2 domain"/>
    <property type="match status" value="1"/>
</dbReference>
<feature type="region of interest" description="Disordered" evidence="1">
    <location>
        <begin position="27"/>
        <end position="74"/>
    </location>
</feature>
<dbReference type="PROSITE" id="PS51925">
    <property type="entry name" value="SWIB_MDM2"/>
    <property type="match status" value="1"/>
</dbReference>